<feature type="domain" description="UspA" evidence="3">
    <location>
        <begin position="450"/>
        <end position="496"/>
    </location>
</feature>
<dbReference type="Pfam" id="PF00582">
    <property type="entry name" value="Usp"/>
    <property type="match status" value="1"/>
</dbReference>
<dbReference type="Gene3D" id="3.40.50.12370">
    <property type="match status" value="1"/>
</dbReference>
<evidence type="ECO:0000259" key="3">
    <source>
        <dbReference type="Pfam" id="PF00582"/>
    </source>
</evidence>
<gene>
    <name evidence="5" type="ORF">GPECTOR_11g179</name>
</gene>
<evidence type="ECO:0008006" key="7">
    <source>
        <dbReference type="Google" id="ProtNLM"/>
    </source>
</evidence>
<feature type="compositionally biased region" description="Polar residues" evidence="2">
    <location>
        <begin position="224"/>
        <end position="248"/>
    </location>
</feature>
<feature type="region of interest" description="Disordered" evidence="2">
    <location>
        <begin position="513"/>
        <end position="590"/>
    </location>
</feature>
<dbReference type="Gene3D" id="3.40.50.620">
    <property type="entry name" value="HUPs"/>
    <property type="match status" value="1"/>
</dbReference>
<organism evidence="5 6">
    <name type="scientific">Gonium pectorale</name>
    <name type="common">Green alga</name>
    <dbReference type="NCBI Taxonomy" id="33097"/>
    <lineage>
        <taxon>Eukaryota</taxon>
        <taxon>Viridiplantae</taxon>
        <taxon>Chlorophyta</taxon>
        <taxon>core chlorophytes</taxon>
        <taxon>Chlorophyceae</taxon>
        <taxon>CS clade</taxon>
        <taxon>Chlamydomonadales</taxon>
        <taxon>Volvocaceae</taxon>
        <taxon>Gonium</taxon>
    </lineage>
</organism>
<dbReference type="PANTHER" id="PTHR31964:SF113">
    <property type="entry name" value="USPA DOMAIN-CONTAINING PROTEIN"/>
    <property type="match status" value="1"/>
</dbReference>
<feature type="compositionally biased region" description="Basic and acidic residues" evidence="2">
    <location>
        <begin position="533"/>
        <end position="545"/>
    </location>
</feature>
<dbReference type="InterPro" id="IPR032714">
    <property type="entry name" value="DZIP1_N"/>
</dbReference>
<feature type="compositionally biased region" description="Pro residues" evidence="2">
    <location>
        <begin position="517"/>
        <end position="526"/>
    </location>
</feature>
<dbReference type="Proteomes" id="UP000075714">
    <property type="component" value="Unassembled WGS sequence"/>
</dbReference>
<feature type="compositionally biased region" description="Acidic residues" evidence="2">
    <location>
        <begin position="554"/>
        <end position="566"/>
    </location>
</feature>
<dbReference type="InterPro" id="IPR006016">
    <property type="entry name" value="UspA"/>
</dbReference>
<dbReference type="EMBL" id="LSYV01000012">
    <property type="protein sequence ID" value="KXZ51732.1"/>
    <property type="molecule type" value="Genomic_DNA"/>
</dbReference>
<evidence type="ECO:0000256" key="2">
    <source>
        <dbReference type="SAM" id="MobiDB-lite"/>
    </source>
</evidence>
<dbReference type="AlphaFoldDB" id="A0A150GPR9"/>
<evidence type="ECO:0000259" key="4">
    <source>
        <dbReference type="Pfam" id="PF13815"/>
    </source>
</evidence>
<evidence type="ECO:0000313" key="6">
    <source>
        <dbReference type="Proteomes" id="UP000075714"/>
    </source>
</evidence>
<feature type="coiled-coil region" evidence="1">
    <location>
        <begin position="7"/>
        <end position="41"/>
    </location>
</feature>
<keyword evidence="6" id="KW-1185">Reference proteome</keyword>
<sequence length="729" mass="77854">MSTAALIKSLTQQSEELSRDLDSFSDRAFELQRMAKALKERCGADCVDKATQVETAAVGAPVYQLDRAKRLAPFAFTSCDRKVNWRKLRGLNLDKVVRETDTRALMELYGEVAYADLEGESVYDLTEANMLKLVRVLQLLLQLQQHRLEAGQGVMEVLREETAATAGLLAVLPQLDVGGIGEGLRKLQGDFYKVADADMDAMFAQVRTEERTAARDTVAGQVDQVKQGQRSPAALHSQTRWTSVSSGKTGPLELQAGPRVEAERAAARAAAPPAPVAAPAATTASGSRVAIPSGAAARRIEALRTQPHEFSCSEPSTCGGTILVALDDTEDAAAAVEWVAANIYTPGVDELRVVYVVCDPRSLHVTTSVGTSRTGRPIALDSLDLLGGQLAGGYGSFGYGDELNLQDYIARLNVAAEAVVARRCEKLRQAGLKYELELPRLPAARSAAGIAETLLDAVRRADAKLLVVASHGPGALAEFGSVSRYCYQHSNVPLLLMPSTAAAAAAAAEAARHYAQLPPPPPPAAIPTPQRQLRRDAEEQQREQEDTAAGDWERQEEEEEEEEEEEGALHGAAAAAAAAEADAATHGSAAPQAVTSPEILLVVNHLEELANVWQWVADNCARKGDRVSIWHVAGPSASGMPSLPTAIANQMRGRGLGAVTYHQLYSSTGDPADLGEQVCQRAARSPACKLVVLLNYSRRGLVAEALHGSVASHLSRHCAKPLLLLQLPE</sequence>
<dbReference type="SUPFAM" id="SSF52402">
    <property type="entry name" value="Adenine nucleotide alpha hydrolases-like"/>
    <property type="match status" value="2"/>
</dbReference>
<reference evidence="6" key="1">
    <citation type="journal article" date="2016" name="Nat. Commun.">
        <title>The Gonium pectorale genome demonstrates co-option of cell cycle regulation during the evolution of multicellularity.</title>
        <authorList>
            <person name="Hanschen E.R."/>
            <person name="Marriage T.N."/>
            <person name="Ferris P.J."/>
            <person name="Hamaji T."/>
            <person name="Toyoda A."/>
            <person name="Fujiyama A."/>
            <person name="Neme R."/>
            <person name="Noguchi H."/>
            <person name="Minakuchi Y."/>
            <person name="Suzuki M."/>
            <person name="Kawai-Toyooka H."/>
            <person name="Smith D.R."/>
            <person name="Sparks H."/>
            <person name="Anderson J."/>
            <person name="Bakaric R."/>
            <person name="Luria V."/>
            <person name="Karger A."/>
            <person name="Kirschner M.W."/>
            <person name="Durand P.M."/>
            <person name="Michod R.E."/>
            <person name="Nozaki H."/>
            <person name="Olson B.J."/>
        </authorList>
    </citation>
    <scope>NUCLEOTIDE SEQUENCE [LARGE SCALE GENOMIC DNA]</scope>
    <source>
        <strain evidence="6">NIES-2863</strain>
    </source>
</reference>
<feature type="compositionally biased region" description="Low complexity" evidence="2">
    <location>
        <begin position="569"/>
        <end position="590"/>
    </location>
</feature>
<dbReference type="InterPro" id="IPR014729">
    <property type="entry name" value="Rossmann-like_a/b/a_fold"/>
</dbReference>
<protein>
    <recommendedName>
        <fullName evidence="7">UspA domain-containing protein</fullName>
    </recommendedName>
</protein>
<keyword evidence="1" id="KW-0175">Coiled coil</keyword>
<dbReference type="Pfam" id="PF13815">
    <property type="entry name" value="Dzip-like_N"/>
    <property type="match status" value="1"/>
</dbReference>
<feature type="region of interest" description="Disordered" evidence="2">
    <location>
        <begin position="217"/>
        <end position="252"/>
    </location>
</feature>
<evidence type="ECO:0000256" key="1">
    <source>
        <dbReference type="SAM" id="Coils"/>
    </source>
</evidence>
<evidence type="ECO:0000313" key="5">
    <source>
        <dbReference type="EMBL" id="KXZ51732.1"/>
    </source>
</evidence>
<accession>A0A150GPR9</accession>
<comment type="caution">
    <text evidence="5">The sequence shown here is derived from an EMBL/GenBank/DDBJ whole genome shotgun (WGS) entry which is preliminary data.</text>
</comment>
<dbReference type="OrthoDB" id="843225at2759"/>
<proteinExistence type="predicted"/>
<name>A0A150GPR9_GONPE</name>
<feature type="domain" description="Cilium assembly protein DZIP1 N-terminal" evidence="4">
    <location>
        <begin position="74"/>
        <end position="146"/>
    </location>
</feature>
<dbReference type="PANTHER" id="PTHR31964">
    <property type="entry name" value="ADENINE NUCLEOTIDE ALPHA HYDROLASES-LIKE SUPERFAMILY PROTEIN"/>
    <property type="match status" value="1"/>
</dbReference>